<dbReference type="InterPro" id="IPR036734">
    <property type="entry name" value="Neur_chan_lig-bd_sf"/>
</dbReference>
<proteinExistence type="predicted"/>
<feature type="transmembrane region" description="Helical" evidence="1">
    <location>
        <begin position="399"/>
        <end position="420"/>
    </location>
</feature>
<organism evidence="2">
    <name type="scientific">Odontella aurita</name>
    <dbReference type="NCBI Taxonomy" id="265563"/>
    <lineage>
        <taxon>Eukaryota</taxon>
        <taxon>Sar</taxon>
        <taxon>Stramenopiles</taxon>
        <taxon>Ochrophyta</taxon>
        <taxon>Bacillariophyta</taxon>
        <taxon>Mediophyceae</taxon>
        <taxon>Biddulphiophycidae</taxon>
        <taxon>Eupodiscales</taxon>
        <taxon>Odontellaceae</taxon>
        <taxon>Odontella</taxon>
    </lineage>
</organism>
<keyword evidence="1" id="KW-0812">Transmembrane</keyword>
<protein>
    <submittedName>
        <fullName evidence="2">Uncharacterized protein</fullName>
    </submittedName>
</protein>
<dbReference type="GO" id="GO:0005230">
    <property type="term" value="F:extracellular ligand-gated monoatomic ion channel activity"/>
    <property type="evidence" value="ECO:0007669"/>
    <property type="project" value="InterPro"/>
</dbReference>
<evidence type="ECO:0000313" key="2">
    <source>
        <dbReference type="EMBL" id="CAE2222735.1"/>
    </source>
</evidence>
<keyword evidence="1" id="KW-0472">Membrane</keyword>
<dbReference type="AlphaFoldDB" id="A0A7S4I9J1"/>
<name>A0A7S4I9J1_9STRA</name>
<dbReference type="EMBL" id="HBKQ01013108">
    <property type="protein sequence ID" value="CAE2222735.1"/>
    <property type="molecule type" value="Transcribed_RNA"/>
</dbReference>
<accession>A0A7S4I9J1</accession>
<feature type="transmembrane region" description="Helical" evidence="1">
    <location>
        <begin position="370"/>
        <end position="387"/>
    </location>
</feature>
<dbReference type="Gene3D" id="2.70.170.10">
    <property type="entry name" value="Neurotransmitter-gated ion-channel ligand-binding domain"/>
    <property type="match status" value="1"/>
</dbReference>
<reference evidence="2" key="1">
    <citation type="submission" date="2021-01" db="EMBL/GenBank/DDBJ databases">
        <authorList>
            <person name="Corre E."/>
            <person name="Pelletier E."/>
            <person name="Niang G."/>
            <person name="Scheremetjew M."/>
            <person name="Finn R."/>
            <person name="Kale V."/>
            <person name="Holt S."/>
            <person name="Cochrane G."/>
            <person name="Meng A."/>
            <person name="Brown T."/>
            <person name="Cohen L."/>
        </authorList>
    </citation>
    <scope>NUCLEOTIDE SEQUENCE</scope>
    <source>
        <strain evidence="2">Isolate 1302-5</strain>
    </source>
</reference>
<feature type="transmembrane region" description="Helical" evidence="1">
    <location>
        <begin position="307"/>
        <end position="326"/>
    </location>
</feature>
<keyword evidence="1" id="KW-1133">Transmembrane helix</keyword>
<evidence type="ECO:0000256" key="1">
    <source>
        <dbReference type="SAM" id="Phobius"/>
    </source>
</evidence>
<dbReference type="GO" id="GO:0016020">
    <property type="term" value="C:membrane"/>
    <property type="evidence" value="ECO:0007669"/>
    <property type="project" value="InterPro"/>
</dbReference>
<gene>
    <name evidence="2" type="ORF">OAUR00152_LOCUS9004</name>
</gene>
<sequence>MSFGTSRSPSLGGGSPIISRPQIGRVGSFSTLCWIGEQGPTSIVDSNLNAHLQRHSSNDSVKSYENYGAADLEWRKTIRFQVVVWSIGAPDTISGRVQVKFRVTVFWNDRRPVEEHRESATGGVGTQFVMQGRQRAVERIISSEEATKTIDVPQVSILNVQNFEVIGPPEVTLLRPSSRLLRWTCLYRATLLQDDFRVDKFPHDEHEISLKLGILAQRQAGGKFDRSKWALSLATEADSQRSIRIPHGLLVDHVKVPGFSYDSDRGLTFELSPLSFGPKAFGTQEQDHCLEVKLKIRRDSGYYDKNIMPLLCSINIVAISVLCLDASNFFQRGLMMLNIAFVQMGMRMTLDSRLPSVGYQIKMQLILNRFFYSLMFMVLESSFLYTLHDRGVAISHIRIIDLTVAIILMLNTVYLSYLYYKDA</sequence>